<accession>A0ABS4RGP2</accession>
<reference evidence="1 2" key="1">
    <citation type="submission" date="2021-03" db="EMBL/GenBank/DDBJ databases">
        <title>Genomic Encyclopedia of Type Strains, Phase IV (KMG-IV): sequencing the most valuable type-strain genomes for metagenomic binning, comparative biology and taxonomic classification.</title>
        <authorList>
            <person name="Goeker M."/>
        </authorList>
    </citation>
    <scope>NUCLEOTIDE SEQUENCE [LARGE SCALE GENOMIC DNA]</scope>
    <source>
        <strain evidence="1 2">DSM 26675</strain>
    </source>
</reference>
<keyword evidence="2" id="KW-1185">Reference proteome</keyword>
<protein>
    <submittedName>
        <fullName evidence="1">Uncharacterized protein</fullName>
    </submittedName>
</protein>
<organism evidence="1 2">
    <name type="scientific">Cytobacillus eiseniae</name>
    <dbReference type="NCBI Taxonomy" id="762947"/>
    <lineage>
        <taxon>Bacteria</taxon>
        <taxon>Bacillati</taxon>
        <taxon>Bacillota</taxon>
        <taxon>Bacilli</taxon>
        <taxon>Bacillales</taxon>
        <taxon>Bacillaceae</taxon>
        <taxon>Cytobacillus</taxon>
    </lineage>
</organism>
<dbReference type="EMBL" id="JAGIKZ010000010">
    <property type="protein sequence ID" value="MBP2241601.1"/>
    <property type="molecule type" value="Genomic_DNA"/>
</dbReference>
<comment type="caution">
    <text evidence="1">The sequence shown here is derived from an EMBL/GenBank/DDBJ whole genome shotgun (WGS) entry which is preliminary data.</text>
</comment>
<sequence length="33" mass="3872">MRLLLSEKGIDIESISEEELKQFLTKSNNYKNT</sequence>
<proteinExistence type="predicted"/>
<evidence type="ECO:0000313" key="1">
    <source>
        <dbReference type="EMBL" id="MBP2241601.1"/>
    </source>
</evidence>
<evidence type="ECO:0000313" key="2">
    <source>
        <dbReference type="Proteomes" id="UP001519293"/>
    </source>
</evidence>
<dbReference type="Proteomes" id="UP001519293">
    <property type="component" value="Unassembled WGS sequence"/>
</dbReference>
<name>A0ABS4RGP2_9BACI</name>
<gene>
    <name evidence="1" type="ORF">J2Z40_002164</name>
</gene>